<dbReference type="InterPro" id="IPR026510">
    <property type="entry name" value="PEX11C_met"/>
</dbReference>
<keyword evidence="6" id="KW-1185">Reference proteome</keyword>
<comment type="subcellular location">
    <subcellularLocation>
        <location evidence="3">Peroxisome membrane</location>
    </subcellularLocation>
</comment>
<dbReference type="Proteomes" id="UP001292094">
    <property type="component" value="Unassembled WGS sequence"/>
</dbReference>
<dbReference type="GO" id="GO:0016559">
    <property type="term" value="P:peroxisome fission"/>
    <property type="evidence" value="ECO:0007669"/>
    <property type="project" value="InterPro"/>
</dbReference>
<keyword evidence="1 4" id="KW-0472">Membrane</keyword>
<accession>A0AAE1Q486</accession>
<proteinExistence type="predicted"/>
<reference evidence="5" key="1">
    <citation type="submission" date="2023-11" db="EMBL/GenBank/DDBJ databases">
        <title>Genome assemblies of two species of porcelain crab, Petrolisthes cinctipes and Petrolisthes manimaculis (Anomura: Porcellanidae).</title>
        <authorList>
            <person name="Angst P."/>
        </authorList>
    </citation>
    <scope>NUCLEOTIDE SEQUENCE</scope>
    <source>
        <strain evidence="5">PB745_02</strain>
        <tissue evidence="5">Gill</tissue>
    </source>
</reference>
<dbReference type="GO" id="GO:0005778">
    <property type="term" value="C:peroxisomal membrane"/>
    <property type="evidence" value="ECO:0007669"/>
    <property type="project" value="UniProtKB-SubCell"/>
</dbReference>
<evidence type="ECO:0008006" key="7">
    <source>
        <dbReference type="Google" id="ProtNLM"/>
    </source>
</evidence>
<dbReference type="EMBL" id="JAWZYT010000773">
    <property type="protein sequence ID" value="KAK4319214.1"/>
    <property type="molecule type" value="Genomic_DNA"/>
</dbReference>
<evidence type="ECO:0000256" key="1">
    <source>
        <dbReference type="ARBA" id="ARBA00023136"/>
    </source>
</evidence>
<feature type="transmembrane region" description="Helical" evidence="4">
    <location>
        <begin position="123"/>
        <end position="144"/>
    </location>
</feature>
<name>A0AAE1Q486_9EUCA</name>
<organism evidence="5 6">
    <name type="scientific">Petrolisthes manimaculis</name>
    <dbReference type="NCBI Taxonomy" id="1843537"/>
    <lineage>
        <taxon>Eukaryota</taxon>
        <taxon>Metazoa</taxon>
        <taxon>Ecdysozoa</taxon>
        <taxon>Arthropoda</taxon>
        <taxon>Crustacea</taxon>
        <taxon>Multicrustacea</taxon>
        <taxon>Malacostraca</taxon>
        <taxon>Eumalacostraca</taxon>
        <taxon>Eucarida</taxon>
        <taxon>Decapoda</taxon>
        <taxon>Pleocyemata</taxon>
        <taxon>Anomura</taxon>
        <taxon>Galatheoidea</taxon>
        <taxon>Porcellanidae</taxon>
        <taxon>Petrolisthes</taxon>
    </lineage>
</organism>
<evidence type="ECO:0000313" key="5">
    <source>
        <dbReference type="EMBL" id="KAK4319214.1"/>
    </source>
</evidence>
<feature type="transmembrane region" description="Helical" evidence="4">
    <location>
        <begin position="195"/>
        <end position="214"/>
    </location>
</feature>
<gene>
    <name evidence="5" type="ORF">Pmani_009841</name>
</gene>
<dbReference type="Pfam" id="PF05648">
    <property type="entry name" value="PEX11"/>
    <property type="match status" value="1"/>
</dbReference>
<comment type="caution">
    <text evidence="5">The sequence shown here is derived from an EMBL/GenBank/DDBJ whole genome shotgun (WGS) entry which is preliminary data.</text>
</comment>
<sequence>MGLQDVVSVLETYRGREKVMRTVQYGLLLTTPIASHTSKAALQTLSSQIGTARLILRLFDDLPMLHHALQVYYNSKGKDQVVRCLDVMTTMADQLFFPMEHMAWVRDIKVLKGNSSSFWHASLLLWGFSLVLSILRSLRVVFLLKKRKGITSTEEEKKDEQIQSELLTVIMQSADLLNALNWLPRRPWTKPFPVWQIGLLGMISSSIGFSKLLVHLRSSKK</sequence>
<evidence type="ECO:0000256" key="4">
    <source>
        <dbReference type="SAM" id="Phobius"/>
    </source>
</evidence>
<keyword evidence="4" id="KW-1133">Transmembrane helix</keyword>
<dbReference type="PANTHER" id="PTHR20990">
    <property type="entry name" value="PEROXISOMAL BIOGENESIS FACTOR 11"/>
    <property type="match status" value="1"/>
</dbReference>
<evidence type="ECO:0000256" key="2">
    <source>
        <dbReference type="ARBA" id="ARBA00023140"/>
    </source>
</evidence>
<keyword evidence="4" id="KW-0812">Transmembrane</keyword>
<dbReference type="AlphaFoldDB" id="A0AAE1Q486"/>
<evidence type="ECO:0000313" key="6">
    <source>
        <dbReference type="Proteomes" id="UP001292094"/>
    </source>
</evidence>
<protein>
    <recommendedName>
        <fullName evidence="7">Peroxisomal membrane protein 11C</fullName>
    </recommendedName>
</protein>
<dbReference type="PANTHER" id="PTHR20990:SF1">
    <property type="entry name" value="PEROXISOMAL MEMBRANE PROTEIN 11C"/>
    <property type="match status" value="1"/>
</dbReference>
<dbReference type="InterPro" id="IPR008733">
    <property type="entry name" value="PEX11"/>
</dbReference>
<keyword evidence="2" id="KW-0576">Peroxisome</keyword>
<evidence type="ECO:0000256" key="3">
    <source>
        <dbReference type="ARBA" id="ARBA00046271"/>
    </source>
</evidence>